<name>A0ABT0DED3_9HYPH</name>
<evidence type="ECO:0000313" key="2">
    <source>
        <dbReference type="EMBL" id="MCK0198305.1"/>
    </source>
</evidence>
<dbReference type="InterPro" id="IPR028250">
    <property type="entry name" value="DsbDN"/>
</dbReference>
<evidence type="ECO:0000259" key="1">
    <source>
        <dbReference type="Pfam" id="PF11412"/>
    </source>
</evidence>
<dbReference type="Proteomes" id="UP001203284">
    <property type="component" value="Unassembled WGS sequence"/>
</dbReference>
<gene>
    <name evidence="2" type="ORF">MWN34_15430</name>
</gene>
<comment type="caution">
    <text evidence="2">The sequence shown here is derived from an EMBL/GenBank/DDBJ whole genome shotgun (WGS) entry which is preliminary data.</text>
</comment>
<reference evidence="2 3" key="1">
    <citation type="submission" date="2022-04" db="EMBL/GenBank/DDBJ databases">
        <authorList>
            <person name="Grouzdev D.S."/>
            <person name="Pantiukh K.S."/>
            <person name="Krutkina M.S."/>
        </authorList>
    </citation>
    <scope>NUCLEOTIDE SEQUENCE [LARGE SCALE GENOMIC DNA]</scope>
    <source>
        <strain evidence="2 3">6x-1</strain>
    </source>
</reference>
<organism evidence="2 3">
    <name type="scientific">Ancylobacter crimeensis</name>
    <dbReference type="NCBI Taxonomy" id="2579147"/>
    <lineage>
        <taxon>Bacteria</taxon>
        <taxon>Pseudomonadati</taxon>
        <taxon>Pseudomonadota</taxon>
        <taxon>Alphaproteobacteria</taxon>
        <taxon>Hyphomicrobiales</taxon>
        <taxon>Xanthobacteraceae</taxon>
        <taxon>Ancylobacter</taxon>
    </lineage>
</organism>
<proteinExistence type="predicted"/>
<dbReference type="Pfam" id="PF11412">
    <property type="entry name" value="DsbD_N"/>
    <property type="match status" value="1"/>
</dbReference>
<dbReference type="EMBL" id="JALKCH010000010">
    <property type="protein sequence ID" value="MCK0198305.1"/>
    <property type="molecule type" value="Genomic_DNA"/>
</dbReference>
<accession>A0ABT0DED3</accession>
<keyword evidence="3" id="KW-1185">Reference proteome</keyword>
<evidence type="ECO:0000313" key="3">
    <source>
        <dbReference type="Proteomes" id="UP001203284"/>
    </source>
</evidence>
<feature type="domain" description="Thiol:disulfide interchange protein DsbD N-terminal" evidence="1">
    <location>
        <begin position="62"/>
        <end position="169"/>
    </location>
</feature>
<protein>
    <recommendedName>
        <fullName evidence="1">Thiol:disulfide interchange protein DsbD N-terminal domain-containing protein</fullName>
    </recommendedName>
</protein>
<sequence>MRLGMMCSRSSLLRTRSPGPALRLVAGFVGLLLLPSAALAGAESDWVSSGGGAVRLVAGATAGGALDAGVEIRLQPGWKTYWRYPGDSGVPPRFDWSGSENLASVAVKWPAPHRFDDGGGSYSIGYKRDLVLPLVVTPKDPARKLALKLTLDFAVCEKICQPARAELALDVPAGGAAPSNPELVAAQASVPAQAALGAAGPTGIGRVQMTEDDGVPVLRIEARTAHAESADLFVEGPNEDWALPLPIRSAGPDGTTLFTVPIDGVPKGADIAKTPLRLTLVDGERAVEVEATPSR</sequence>